<dbReference type="SUPFAM" id="SSF55486">
    <property type="entry name" value="Metalloproteases ('zincins'), catalytic domain"/>
    <property type="match status" value="1"/>
</dbReference>
<reference evidence="23" key="1">
    <citation type="journal article" date="2011" name="PLoS ONE">
        <title>A deep insight into the sialotranscriptome of the gulf coast tick, Amblyomma maculatum.</title>
        <authorList>
            <person name="Karim S."/>
            <person name="Singh P."/>
            <person name="Ribeiro J.M."/>
        </authorList>
    </citation>
    <scope>NUCLEOTIDE SEQUENCE</scope>
    <source>
        <tissue evidence="23">Salivary gland</tissue>
    </source>
</reference>
<evidence type="ECO:0000313" key="23">
    <source>
        <dbReference type="EMBL" id="AEO36029.1"/>
    </source>
</evidence>
<evidence type="ECO:0000256" key="14">
    <source>
        <dbReference type="PIRSR" id="PIRSR601548-10"/>
    </source>
</evidence>
<evidence type="ECO:0000256" key="3">
    <source>
        <dbReference type="ARBA" id="ARBA00022670"/>
    </source>
</evidence>
<comment type="catalytic activity">
    <reaction evidence="11">
        <text>Release of a C-terminal dipeptide, oligopeptide-|-Xaa-Yaa, when Xaa is not Pro, and Yaa is neither Asp nor Glu. Thus, conversion of angiotensin I to angiotensin II, with increase in vasoconstrictor activity, but no action on angiotensin II.</text>
        <dbReference type="EC" id="3.4.15.1"/>
    </reaction>
</comment>
<keyword evidence="10 14" id="KW-0325">Glycoprotein</keyword>
<dbReference type="PRINTS" id="PR00791">
    <property type="entry name" value="PEPDIPTASEA"/>
</dbReference>
<keyword evidence="7 17" id="KW-0862">Zinc</keyword>
<evidence type="ECO:0000256" key="21">
    <source>
        <dbReference type="RuleBase" id="RU361144"/>
    </source>
</evidence>
<dbReference type="EMBL" id="JO844412">
    <property type="protein sequence ID" value="AEO36029.1"/>
    <property type="molecule type" value="mRNA"/>
</dbReference>
<evidence type="ECO:0000256" key="6">
    <source>
        <dbReference type="ARBA" id="ARBA00022801"/>
    </source>
</evidence>
<feature type="signal peptide" evidence="22">
    <location>
        <begin position="1"/>
        <end position="24"/>
    </location>
</feature>
<feature type="active site" description="Proton acceptor 2" evidence="15">
    <location>
        <position position="383"/>
    </location>
</feature>
<dbReference type="GO" id="GO:0004180">
    <property type="term" value="F:carboxypeptidase activity"/>
    <property type="evidence" value="ECO:0007669"/>
    <property type="project" value="UniProtKB-KW"/>
</dbReference>
<dbReference type="PANTHER" id="PTHR10514:SF27">
    <property type="entry name" value="ANGIOTENSIN-CONVERTING ENZYME"/>
    <property type="match status" value="1"/>
</dbReference>
<keyword evidence="2 21" id="KW-0121">Carboxypeptidase</keyword>
<evidence type="ECO:0000256" key="2">
    <source>
        <dbReference type="ARBA" id="ARBA00022645"/>
    </source>
</evidence>
<keyword evidence="3 21" id="KW-0645">Protease</keyword>
<proteinExistence type="evidence at transcript level"/>
<keyword evidence="4 17" id="KW-0479">Metal-binding</keyword>
<dbReference type="PROSITE" id="PS52011">
    <property type="entry name" value="PEPTIDASE_M2"/>
    <property type="match status" value="1"/>
</dbReference>
<feature type="glycosylation site" description="N-linked (GlcNAc...) asparagine; partial" evidence="14">
    <location>
        <position position="587"/>
    </location>
</feature>
<dbReference type="GO" id="GO:0046872">
    <property type="term" value="F:metal ion binding"/>
    <property type="evidence" value="ECO:0007669"/>
    <property type="project" value="UniProtKB-KW"/>
</dbReference>
<evidence type="ECO:0000256" key="12">
    <source>
        <dbReference type="ARBA" id="ARBA00039858"/>
    </source>
</evidence>
<feature type="binding site" evidence="17">
    <location>
        <position position="386"/>
    </location>
    <ligand>
        <name>Zn(2+)</name>
        <dbReference type="ChEBI" id="CHEBI:29105"/>
        <label>1</label>
        <note>catalytic</note>
    </ligand>
</feature>
<evidence type="ECO:0000256" key="11">
    <source>
        <dbReference type="ARBA" id="ARBA00036868"/>
    </source>
</evidence>
<feature type="disulfide bond" evidence="18">
    <location>
        <begin position="537"/>
        <end position="549"/>
    </location>
</feature>
<evidence type="ECO:0000256" key="10">
    <source>
        <dbReference type="ARBA" id="ARBA00023180"/>
    </source>
</evidence>
<keyword evidence="6 21" id="KW-0378">Hydrolase</keyword>
<evidence type="ECO:0000256" key="1">
    <source>
        <dbReference type="ARBA" id="ARBA00008139"/>
    </source>
</evidence>
<sequence>MAATSWGLWFFCLMLICMPEAPDAFRRIDCGEDEARAIKYISYVNSILTSTVYKAVVAEWNYVTNLTEYNKNKTVAQSLIVKRLEKEIWRNIMKFTWTDFKDQKTKRIFRKLSRIGTAILSPEKQDKLVKLVAEMQENHASAKVCPFRSKATNTEKCNLSLDPEIKNILKTSKNYKELLHVWNEFRKVAGKPMRGKFLQYVKLQNEAARLNGFKDASGMWLDVYEDDCFEEKIRGLWQQLKPLYQQLHAYVRSKLRRVYGHDKIKRDGPIPAHVLGHIHSQSWSAIIDITQPYPHKKPINVTNAMRRKKMTVLEVFKQAERFFTSMGLPPMPQTFWKRSILEKPRDRKIVCHPSAWDFYINNDVRIKQCTQVNMDDFRTVHHEMGHVEYFLKYAKQPFAFREGANPGFHEAIGDTIALSVSTPKHLRAVGLLKDPSDDYERDINYLFSVALDKVASIPSTYVYDLWRWNVFKGTYQPQNYNRAWWILLLKYQGICPGVRRSRDDFDPPAKYHISADVPYIRYFVSTVLQFQFYKALCDEAGHVGPLYKCDFYRSKRAGKLFGDVMALGSSKPWPQALAILTRRKTRNMDAGPLLEYFRPLYKWLKKRNKGRYIGWRSNDPTVCP</sequence>
<evidence type="ECO:0000256" key="15">
    <source>
        <dbReference type="PIRSR" id="PIRSR601548-11"/>
    </source>
</evidence>
<evidence type="ECO:0000256" key="22">
    <source>
        <dbReference type="SAM" id="SignalP"/>
    </source>
</evidence>
<feature type="binding site" evidence="16">
    <location>
        <position position="224"/>
    </location>
    <ligand>
        <name>chloride</name>
        <dbReference type="ChEBI" id="CHEBI:17996"/>
        <label>1</label>
    </ligand>
</feature>
<keyword evidence="5 22" id="KW-0732">Signal</keyword>
<name>G3MRB1_AMBMU</name>
<feature type="disulfide bond" evidence="18">
    <location>
        <begin position="145"/>
        <end position="157"/>
    </location>
</feature>
<evidence type="ECO:0000256" key="8">
    <source>
        <dbReference type="ARBA" id="ARBA00023049"/>
    </source>
</evidence>
<protein>
    <recommendedName>
        <fullName evidence="12 21">Angiotensin-converting enzyme</fullName>
        <ecNumber evidence="21">3.4.-.-</ecNumber>
    </recommendedName>
</protein>
<evidence type="ECO:0000256" key="4">
    <source>
        <dbReference type="ARBA" id="ARBA00022723"/>
    </source>
</evidence>
<feature type="binding site" evidence="19">
    <location>
        <position position="382"/>
    </location>
    <ligand>
        <name>Zn(2+)</name>
        <dbReference type="ChEBI" id="CHEBI:29105"/>
        <label>2</label>
        <note>catalytic</note>
    </ligand>
</feature>
<dbReference type="GO" id="GO:0016020">
    <property type="term" value="C:membrane"/>
    <property type="evidence" value="ECO:0007669"/>
    <property type="project" value="InterPro"/>
</dbReference>
<comment type="similarity">
    <text evidence="1 20 21">Belongs to the peptidase M2 family.</text>
</comment>
<feature type="active site" description="Proton donor 1" evidence="13">
    <location>
        <position position="512"/>
    </location>
</feature>
<feature type="binding site" evidence="17">
    <location>
        <position position="410"/>
    </location>
    <ligand>
        <name>Zn(2+)</name>
        <dbReference type="ChEBI" id="CHEBI:29105"/>
        <label>1</label>
        <note>catalytic</note>
    </ligand>
</feature>
<accession>G3MRB1</accession>
<feature type="binding site" evidence="19">
    <location>
        <position position="386"/>
    </location>
    <ligand>
        <name>Zn(2+)</name>
        <dbReference type="ChEBI" id="CHEBI:29105"/>
        <label>2</label>
        <note>catalytic</note>
    </ligand>
</feature>
<feature type="chain" id="PRO_5003447324" description="Angiotensin-converting enzyme" evidence="22">
    <location>
        <begin position="25"/>
        <end position="624"/>
    </location>
</feature>
<dbReference type="AlphaFoldDB" id="G3MRB1"/>
<feature type="binding site" evidence="17">
    <location>
        <position position="382"/>
    </location>
    <ligand>
        <name>Zn(2+)</name>
        <dbReference type="ChEBI" id="CHEBI:29105"/>
        <label>1</label>
        <note>catalytic</note>
    </ligand>
</feature>
<feature type="active site" description="Proton acceptor 1" evidence="13">
    <location>
        <position position="383"/>
    </location>
</feature>
<evidence type="ECO:0000256" key="19">
    <source>
        <dbReference type="PIRSR" id="PIRSR601548-8"/>
    </source>
</evidence>
<dbReference type="InterPro" id="IPR001548">
    <property type="entry name" value="Peptidase_M2"/>
</dbReference>
<dbReference type="Pfam" id="PF01401">
    <property type="entry name" value="Peptidase_M2"/>
    <property type="match status" value="1"/>
</dbReference>
<dbReference type="CDD" id="cd06461">
    <property type="entry name" value="M2_ACE"/>
    <property type="match status" value="1"/>
</dbReference>
<comment type="caution">
    <text evidence="20">Lacks conserved residue(s) required for the propagation of feature annotation.</text>
</comment>
<feature type="disulfide bond" evidence="18 20">
    <location>
        <begin position="351"/>
        <end position="369"/>
    </location>
</feature>
<keyword evidence="9 18" id="KW-1015">Disulfide bond</keyword>
<feature type="active site" description="Proton donor 2" evidence="15">
    <location>
        <position position="512"/>
    </location>
</feature>
<evidence type="ECO:0000256" key="13">
    <source>
        <dbReference type="PIRSR" id="PIRSR601548-1"/>
    </source>
</evidence>
<dbReference type="Gene3D" id="1.10.1370.30">
    <property type="match status" value="1"/>
</dbReference>
<feature type="binding site" evidence="19">
    <location>
        <position position="410"/>
    </location>
    <ligand>
        <name>Zn(2+)</name>
        <dbReference type="ChEBI" id="CHEBI:29105"/>
        <label>2</label>
        <note>catalytic</note>
    </ligand>
</feature>
<comment type="cofactor">
    <cofactor evidence="21">
        <name>Zn(2+)</name>
        <dbReference type="ChEBI" id="CHEBI:29105"/>
    </cofactor>
    <text evidence="21">Binds 1 zinc ion per subunit.</text>
</comment>
<dbReference type="GO" id="GO:0008241">
    <property type="term" value="F:peptidyl-dipeptidase activity"/>
    <property type="evidence" value="ECO:0007669"/>
    <property type="project" value="UniProtKB-EC"/>
</dbReference>
<organism evidence="23">
    <name type="scientific">Amblyomma maculatum</name>
    <name type="common">Gulf Coast tick</name>
    <dbReference type="NCBI Taxonomy" id="34609"/>
    <lineage>
        <taxon>Eukaryota</taxon>
        <taxon>Metazoa</taxon>
        <taxon>Ecdysozoa</taxon>
        <taxon>Arthropoda</taxon>
        <taxon>Chelicerata</taxon>
        <taxon>Arachnida</taxon>
        <taxon>Acari</taxon>
        <taxon>Parasitiformes</taxon>
        <taxon>Ixodida</taxon>
        <taxon>Ixodoidea</taxon>
        <taxon>Ixodidae</taxon>
        <taxon>Amblyomminae</taxon>
        <taxon>Amblyomma</taxon>
    </lineage>
</organism>
<keyword evidence="8 21" id="KW-0482">Metalloprotease</keyword>
<evidence type="ECO:0000256" key="16">
    <source>
        <dbReference type="PIRSR" id="PIRSR601548-2"/>
    </source>
</evidence>
<dbReference type="GO" id="GO:0008237">
    <property type="term" value="F:metallopeptidase activity"/>
    <property type="evidence" value="ECO:0007669"/>
    <property type="project" value="UniProtKB-KW"/>
</dbReference>
<dbReference type="EC" id="3.4.-.-" evidence="21"/>
<evidence type="ECO:0000256" key="18">
    <source>
        <dbReference type="PIRSR" id="PIRSR601548-4"/>
    </source>
</evidence>
<feature type="glycosylation site" description="N-linked (GlcNAc...) asparagine" evidence="14">
    <location>
        <position position="65"/>
    </location>
</feature>
<evidence type="ECO:0000256" key="20">
    <source>
        <dbReference type="PROSITE-ProRule" id="PRU01355"/>
    </source>
</evidence>
<dbReference type="FunFam" id="1.10.1370.30:FF:000004">
    <property type="entry name" value="Angiotensin-converting enzyme"/>
    <property type="match status" value="1"/>
</dbReference>
<dbReference type="GO" id="GO:0006508">
    <property type="term" value="P:proteolysis"/>
    <property type="evidence" value="ECO:0007669"/>
    <property type="project" value="UniProtKB-KW"/>
</dbReference>
<evidence type="ECO:0000256" key="7">
    <source>
        <dbReference type="ARBA" id="ARBA00022833"/>
    </source>
</evidence>
<feature type="binding site" evidence="16">
    <location>
        <position position="521"/>
    </location>
    <ligand>
        <name>chloride</name>
        <dbReference type="ChEBI" id="CHEBI:17996"/>
        <label>1</label>
    </ligand>
</feature>
<dbReference type="PANTHER" id="PTHR10514">
    <property type="entry name" value="ANGIOTENSIN-CONVERTING ENZYME"/>
    <property type="match status" value="1"/>
</dbReference>
<evidence type="ECO:0000256" key="5">
    <source>
        <dbReference type="ARBA" id="ARBA00022729"/>
    </source>
</evidence>
<evidence type="ECO:0000256" key="9">
    <source>
        <dbReference type="ARBA" id="ARBA00023157"/>
    </source>
</evidence>
<evidence type="ECO:0000256" key="17">
    <source>
        <dbReference type="PIRSR" id="PIRSR601548-3"/>
    </source>
</evidence>